<dbReference type="AlphaFoldDB" id="A0A8H6G5L6"/>
<keyword evidence="3" id="KW-1185">Reference proteome</keyword>
<dbReference type="PANTHER" id="PTHR33303:SF2">
    <property type="entry name" value="COA-BINDING DOMAIN-CONTAINING PROTEIN"/>
    <property type="match status" value="1"/>
</dbReference>
<dbReference type="SUPFAM" id="SSF51735">
    <property type="entry name" value="NAD(P)-binding Rossmann-fold domains"/>
    <property type="match status" value="1"/>
</dbReference>
<dbReference type="PANTHER" id="PTHR33303">
    <property type="entry name" value="CYTOPLASMIC PROTEIN-RELATED"/>
    <property type="match status" value="1"/>
</dbReference>
<feature type="domain" description="CoA-binding" evidence="1">
    <location>
        <begin position="14"/>
        <end position="117"/>
    </location>
</feature>
<dbReference type="RefSeq" id="XP_037170238.1">
    <property type="nucleotide sequence ID" value="XM_037302731.1"/>
</dbReference>
<accession>A0A8H6G5L6</accession>
<evidence type="ECO:0000313" key="2">
    <source>
        <dbReference type="EMBL" id="KAF6240990.1"/>
    </source>
</evidence>
<protein>
    <recommendedName>
        <fullName evidence="1">CoA-binding domain-containing protein</fullName>
    </recommendedName>
</protein>
<dbReference type="Pfam" id="PF13380">
    <property type="entry name" value="CoA_binding_2"/>
    <property type="match status" value="1"/>
</dbReference>
<dbReference type="Proteomes" id="UP000578531">
    <property type="component" value="Unassembled WGS sequence"/>
</dbReference>
<evidence type="ECO:0000259" key="1">
    <source>
        <dbReference type="Pfam" id="PF13380"/>
    </source>
</evidence>
<name>A0A8H6G5L6_9LECA</name>
<dbReference type="InterPro" id="IPR036291">
    <property type="entry name" value="NAD(P)-bd_dom_sf"/>
</dbReference>
<dbReference type="OrthoDB" id="5138418at2759"/>
<dbReference type="InterPro" id="IPR003781">
    <property type="entry name" value="CoA-bd"/>
</dbReference>
<dbReference type="Gene3D" id="3.40.50.720">
    <property type="entry name" value="NAD(P)-binding Rossmann-like Domain"/>
    <property type="match status" value="1"/>
</dbReference>
<sequence>MEAAAKSFLSSSYFAVAGASQSPHKFGYQVLKWYHARDLPVQPITPSRPSITVLSTTYSTIPSPLALPYPVETSLSIITQPSVTLQVLREAKDAGVSSVWLQPGSFDDEGLEYARREFKAGVGGDGGVGGEGWCVLVDGDRLLQAVSEEKTTEALGTK</sequence>
<organism evidence="2 3">
    <name type="scientific">Letharia columbiana</name>
    <dbReference type="NCBI Taxonomy" id="112416"/>
    <lineage>
        <taxon>Eukaryota</taxon>
        <taxon>Fungi</taxon>
        <taxon>Dikarya</taxon>
        <taxon>Ascomycota</taxon>
        <taxon>Pezizomycotina</taxon>
        <taxon>Lecanoromycetes</taxon>
        <taxon>OSLEUM clade</taxon>
        <taxon>Lecanoromycetidae</taxon>
        <taxon>Lecanorales</taxon>
        <taxon>Lecanorineae</taxon>
        <taxon>Parmeliaceae</taxon>
        <taxon>Letharia</taxon>
    </lineage>
</organism>
<dbReference type="EMBL" id="JACCJC010000002">
    <property type="protein sequence ID" value="KAF6240990.1"/>
    <property type="molecule type" value="Genomic_DNA"/>
</dbReference>
<reference evidence="2 3" key="1">
    <citation type="journal article" date="2020" name="Genomics">
        <title>Complete, high-quality genomes from long-read metagenomic sequencing of two wolf lichen thalli reveals enigmatic genome architecture.</title>
        <authorList>
            <person name="McKenzie S.K."/>
            <person name="Walston R.F."/>
            <person name="Allen J.L."/>
        </authorList>
    </citation>
    <scope>NUCLEOTIDE SEQUENCE [LARGE SCALE GENOMIC DNA]</scope>
    <source>
        <strain evidence="2">WasteWater2</strain>
    </source>
</reference>
<gene>
    <name evidence="2" type="ORF">HO173_000783</name>
</gene>
<proteinExistence type="predicted"/>
<comment type="caution">
    <text evidence="2">The sequence shown here is derived from an EMBL/GenBank/DDBJ whole genome shotgun (WGS) entry which is preliminary data.</text>
</comment>
<dbReference type="GeneID" id="59282461"/>
<evidence type="ECO:0000313" key="3">
    <source>
        <dbReference type="Proteomes" id="UP000578531"/>
    </source>
</evidence>